<sequence>MDDTTPISITQLEQAINYWRARSPSTGEEARLSREAAALATPYALLIYAGAHELRAADLGDEGRLAYAAWLEAAGITPTEA</sequence>
<evidence type="ECO:0000313" key="2">
    <source>
        <dbReference type="Proteomes" id="UP000216020"/>
    </source>
</evidence>
<dbReference type="OrthoDB" id="8778662at2"/>
<protein>
    <recommendedName>
        <fullName evidence="3">DUF3717 domain-containing protein</fullName>
    </recommendedName>
</protein>
<comment type="caution">
    <text evidence="1">The sequence shown here is derived from an EMBL/GenBank/DDBJ whole genome shotgun (WGS) entry which is preliminary data.</text>
</comment>
<dbReference type="RefSeq" id="WP_094851029.1">
    <property type="nucleotide sequence ID" value="NZ_NEVM01000001.1"/>
</dbReference>
<dbReference type="Pfam" id="PF12512">
    <property type="entry name" value="DUF3717"/>
    <property type="match status" value="1"/>
</dbReference>
<gene>
    <name evidence="1" type="ORF">CAL29_00295</name>
</gene>
<dbReference type="InterPro" id="IPR022191">
    <property type="entry name" value="DUF3717"/>
</dbReference>
<name>A0A261SIQ5_9BORD</name>
<evidence type="ECO:0000313" key="1">
    <source>
        <dbReference type="EMBL" id="OZI36921.1"/>
    </source>
</evidence>
<proteinExistence type="predicted"/>
<evidence type="ECO:0008006" key="3">
    <source>
        <dbReference type="Google" id="ProtNLM"/>
    </source>
</evidence>
<organism evidence="1 2">
    <name type="scientific">Bordetella genomosp. 10</name>
    <dbReference type="NCBI Taxonomy" id="1416804"/>
    <lineage>
        <taxon>Bacteria</taxon>
        <taxon>Pseudomonadati</taxon>
        <taxon>Pseudomonadota</taxon>
        <taxon>Betaproteobacteria</taxon>
        <taxon>Burkholderiales</taxon>
        <taxon>Alcaligenaceae</taxon>
        <taxon>Bordetella</taxon>
    </lineage>
</organism>
<reference evidence="2" key="1">
    <citation type="submission" date="2017-05" db="EMBL/GenBank/DDBJ databases">
        <title>Complete and WGS of Bordetella genogroups.</title>
        <authorList>
            <person name="Spilker T."/>
            <person name="Lipuma J."/>
        </authorList>
    </citation>
    <scope>NUCLEOTIDE SEQUENCE [LARGE SCALE GENOMIC DNA]</scope>
    <source>
        <strain evidence="2">AU16122</strain>
    </source>
</reference>
<dbReference type="AlphaFoldDB" id="A0A261SIQ5"/>
<keyword evidence="2" id="KW-1185">Reference proteome</keyword>
<dbReference type="Proteomes" id="UP000216020">
    <property type="component" value="Unassembled WGS sequence"/>
</dbReference>
<accession>A0A261SIQ5</accession>
<dbReference type="EMBL" id="NEVM01000001">
    <property type="protein sequence ID" value="OZI36921.1"/>
    <property type="molecule type" value="Genomic_DNA"/>
</dbReference>